<dbReference type="InterPro" id="IPR027417">
    <property type="entry name" value="P-loop_NTPase"/>
</dbReference>
<dbReference type="GO" id="GO:0005737">
    <property type="term" value="C:cytoplasm"/>
    <property type="evidence" value="ECO:0007669"/>
    <property type="project" value="TreeGrafter"/>
</dbReference>
<dbReference type="Pfam" id="PF17871">
    <property type="entry name" value="AAA_lid_9"/>
    <property type="match status" value="1"/>
</dbReference>
<name>A0A939BDQ3_9FIRM</name>
<dbReference type="Pfam" id="PF02861">
    <property type="entry name" value="Clp_N"/>
    <property type="match status" value="1"/>
</dbReference>
<dbReference type="InterPro" id="IPR003593">
    <property type="entry name" value="AAA+_ATPase"/>
</dbReference>
<keyword evidence="3 6" id="KW-0067">ATP-binding</keyword>
<evidence type="ECO:0000313" key="6">
    <source>
        <dbReference type="EMBL" id="MBM6921339.1"/>
    </source>
</evidence>
<comment type="caution">
    <text evidence="6">The sequence shown here is derived from an EMBL/GenBank/DDBJ whole genome shotgun (WGS) entry which is preliminary data.</text>
</comment>
<dbReference type="InterPro" id="IPR041546">
    <property type="entry name" value="ClpA/ClpB_AAA_lid"/>
</dbReference>
<dbReference type="Pfam" id="PF00004">
    <property type="entry name" value="AAA"/>
    <property type="match status" value="1"/>
</dbReference>
<evidence type="ECO:0000313" key="7">
    <source>
        <dbReference type="Proteomes" id="UP000774750"/>
    </source>
</evidence>
<evidence type="ECO:0000256" key="4">
    <source>
        <dbReference type="ARBA" id="ARBA00023186"/>
    </source>
</evidence>
<feature type="domain" description="AAA+ ATPase" evidence="5">
    <location>
        <begin position="197"/>
        <end position="340"/>
    </location>
</feature>
<dbReference type="PANTHER" id="PTHR11638">
    <property type="entry name" value="ATP-DEPENDENT CLP PROTEASE"/>
    <property type="match status" value="1"/>
</dbReference>
<dbReference type="SUPFAM" id="SSF52540">
    <property type="entry name" value="P-loop containing nucleoside triphosphate hydrolases"/>
    <property type="match status" value="2"/>
</dbReference>
<dbReference type="CDD" id="cd19499">
    <property type="entry name" value="RecA-like_ClpB_Hsp104-like"/>
    <property type="match status" value="1"/>
</dbReference>
<dbReference type="InterPro" id="IPR050130">
    <property type="entry name" value="ClpA_ClpB"/>
</dbReference>
<dbReference type="RefSeq" id="WP_204447180.1">
    <property type="nucleotide sequence ID" value="NZ_JACJKY010000015.1"/>
</dbReference>
<evidence type="ECO:0000256" key="2">
    <source>
        <dbReference type="ARBA" id="ARBA00022741"/>
    </source>
</evidence>
<accession>A0A939BDQ3</accession>
<evidence type="ECO:0000256" key="1">
    <source>
        <dbReference type="ARBA" id="ARBA00022737"/>
    </source>
</evidence>
<organism evidence="6 7">
    <name type="scientific">Merdimmobilis hominis</name>
    <dbReference type="NCBI Taxonomy" id="2897707"/>
    <lineage>
        <taxon>Bacteria</taxon>
        <taxon>Bacillati</taxon>
        <taxon>Bacillota</taxon>
        <taxon>Clostridia</taxon>
        <taxon>Eubacteriales</taxon>
        <taxon>Oscillospiraceae</taxon>
        <taxon>Merdimmobilis</taxon>
    </lineage>
</organism>
<dbReference type="SMART" id="SM00382">
    <property type="entry name" value="AAA"/>
    <property type="match status" value="2"/>
</dbReference>
<feature type="domain" description="AAA+ ATPase" evidence="5">
    <location>
        <begin position="514"/>
        <end position="679"/>
    </location>
</feature>
<gene>
    <name evidence="6" type="ORF">H6A12_09245</name>
</gene>
<reference evidence="6" key="2">
    <citation type="journal article" date="2021" name="Sci. Rep.">
        <title>The distribution of antibiotic resistance genes in chicken gut microbiota commensals.</title>
        <authorList>
            <person name="Juricova H."/>
            <person name="Matiasovicova J."/>
            <person name="Kubasova T."/>
            <person name="Cejkova D."/>
            <person name="Rychlik I."/>
        </authorList>
    </citation>
    <scope>NUCLEOTIDE SEQUENCE</scope>
    <source>
        <strain evidence="6">An559</strain>
    </source>
</reference>
<keyword evidence="6" id="KW-0645">Protease</keyword>
<dbReference type="AlphaFoldDB" id="A0A939BDQ3"/>
<dbReference type="CDD" id="cd00009">
    <property type="entry name" value="AAA"/>
    <property type="match status" value="1"/>
</dbReference>
<dbReference type="Pfam" id="PF07724">
    <property type="entry name" value="AAA_2"/>
    <property type="match status" value="1"/>
</dbReference>
<dbReference type="InterPro" id="IPR003959">
    <property type="entry name" value="ATPase_AAA_core"/>
</dbReference>
<dbReference type="PANTHER" id="PTHR11638:SF175">
    <property type="entry name" value="ATP-DEPENDENT CLP PROTEASE, ATP-BINDING SUBUNIT CLPC"/>
    <property type="match status" value="1"/>
</dbReference>
<keyword evidence="7" id="KW-1185">Reference proteome</keyword>
<dbReference type="Gene3D" id="3.40.50.300">
    <property type="entry name" value="P-loop containing nucleotide triphosphate hydrolases"/>
    <property type="match status" value="2"/>
</dbReference>
<keyword evidence="4" id="KW-0143">Chaperone</keyword>
<dbReference type="Proteomes" id="UP000774750">
    <property type="component" value="Unassembled WGS sequence"/>
</dbReference>
<evidence type="ECO:0000256" key="3">
    <source>
        <dbReference type="ARBA" id="ARBA00022840"/>
    </source>
</evidence>
<dbReference type="GO" id="GO:0008233">
    <property type="term" value="F:peptidase activity"/>
    <property type="evidence" value="ECO:0007669"/>
    <property type="project" value="UniProtKB-KW"/>
</dbReference>
<dbReference type="InterPro" id="IPR001270">
    <property type="entry name" value="ClpA/B"/>
</dbReference>
<dbReference type="EMBL" id="JACJKY010000015">
    <property type="protein sequence ID" value="MBM6921339.1"/>
    <property type="molecule type" value="Genomic_DNA"/>
</dbReference>
<keyword evidence="1" id="KW-0677">Repeat</keyword>
<dbReference type="Gene3D" id="1.10.8.60">
    <property type="match status" value="1"/>
</dbReference>
<dbReference type="GO" id="GO:0016887">
    <property type="term" value="F:ATP hydrolysis activity"/>
    <property type="evidence" value="ECO:0007669"/>
    <property type="project" value="InterPro"/>
</dbReference>
<dbReference type="InterPro" id="IPR028299">
    <property type="entry name" value="ClpA/B_CS2"/>
</dbReference>
<evidence type="ECO:0000259" key="5">
    <source>
        <dbReference type="SMART" id="SM00382"/>
    </source>
</evidence>
<dbReference type="GO" id="GO:0006508">
    <property type="term" value="P:proteolysis"/>
    <property type="evidence" value="ECO:0007669"/>
    <property type="project" value="UniProtKB-KW"/>
</dbReference>
<reference evidence="6" key="1">
    <citation type="submission" date="2020-08" db="EMBL/GenBank/DDBJ databases">
        <authorList>
            <person name="Cejkova D."/>
            <person name="Kubasova T."/>
            <person name="Jahodarova E."/>
            <person name="Rychlik I."/>
        </authorList>
    </citation>
    <scope>NUCLEOTIDE SEQUENCE</scope>
    <source>
        <strain evidence="6">An559</strain>
    </source>
</reference>
<protein>
    <submittedName>
        <fullName evidence="6">ATP-dependent Clp protease ATP-binding subunit</fullName>
    </submittedName>
</protein>
<dbReference type="PROSITE" id="PS00871">
    <property type="entry name" value="CLPAB_2"/>
    <property type="match status" value="1"/>
</dbReference>
<dbReference type="Gene3D" id="1.10.1780.10">
    <property type="entry name" value="Clp, N-terminal domain"/>
    <property type="match status" value="1"/>
</dbReference>
<keyword evidence="2" id="KW-0547">Nucleotide-binding</keyword>
<dbReference type="InterPro" id="IPR019489">
    <property type="entry name" value="Clp_ATPase_C"/>
</dbReference>
<dbReference type="InterPro" id="IPR004176">
    <property type="entry name" value="Clp_R_N"/>
</dbReference>
<dbReference type="SUPFAM" id="SSF81923">
    <property type="entry name" value="Double Clp-N motif"/>
    <property type="match status" value="1"/>
</dbReference>
<dbReference type="GO" id="GO:0005524">
    <property type="term" value="F:ATP binding"/>
    <property type="evidence" value="ECO:0007669"/>
    <property type="project" value="UniProtKB-KW"/>
</dbReference>
<dbReference type="Pfam" id="PF10431">
    <property type="entry name" value="ClpB_D2-small"/>
    <property type="match status" value="1"/>
</dbReference>
<dbReference type="PRINTS" id="PR00300">
    <property type="entry name" value="CLPPROTEASEA"/>
</dbReference>
<sequence>MTQMDQFTNRAKEAIGRAMDTAAQTGSEKVDALHLLYGIAAQKRGVGSVILARFGILPETVLERICDDAGSAVKEPVLSARAKHILMSAQTTAQKNECSTGTVHLLLALLLDASKPVCDVIKAHRCNMEAMKQSCMEEIALLKETCSQGFSGAVPHPKKEIPYLTDLSALSASDPYFPVIGREKEIDSLIAVLSRKTKHNPCLIGEPGVGKTAVVEGAAKKLLEEEWRQTGLSRRIMSVDLGAMLAGAKYRGDFEERLCRILRTAEEEHMILFIDEIHMIVGAGAGENAADAANLMKPYLARSSLQIIGATTAAEYKKYIAKDAALARRFQTIEICEPNEEDAKRMLLGVKESLESHHRVTIARDAVGEAVRLSARYLPQRRLPDKAIDVLDEACSRKRIHAAKEQAISPQTEDALLLALRQNDETAACRLYREWQEQMQTLSFGTVVTAKDVRDTVAKMTGISSVGQTEDIKTQIETLGKQLRNKILGQENAISEICSALFARLCGFGREENTPISFLFMGPTGVGKTACAKEIASCLFQKEAIIRLDMSEMSEAHTVSRLIGAPPGYKGFEQGGMLTESVRRHPYSLILLDEIDKAHPQVTKLLLQILEDGRLTDSQGETVDFSNTIIVMTANCAPQTKVSGFGQAEKRDTRTYAESLFSKELLNRIGFTILFSSLDEAVLSRIFTAQMESLSSQCEAIGVTISYDLQSLFTLFYERMGRRFGARAVTRFVNGEIERILISELSKQEEHASELRICAQNKEICVVSASYALS</sequence>
<keyword evidence="6" id="KW-0378">Hydrolase</keyword>
<dbReference type="InterPro" id="IPR036628">
    <property type="entry name" value="Clp_N_dom_sf"/>
</dbReference>
<dbReference type="GO" id="GO:0034605">
    <property type="term" value="P:cellular response to heat"/>
    <property type="evidence" value="ECO:0007669"/>
    <property type="project" value="TreeGrafter"/>
</dbReference>
<proteinExistence type="predicted"/>